<gene>
    <name evidence="2" type="ORF">FHR32_007846</name>
</gene>
<dbReference type="InterPro" id="IPR037401">
    <property type="entry name" value="SnoaL-like"/>
</dbReference>
<organism evidence="2 3">
    <name type="scientific">Streptosporangium album</name>
    <dbReference type="NCBI Taxonomy" id="47479"/>
    <lineage>
        <taxon>Bacteria</taxon>
        <taxon>Bacillati</taxon>
        <taxon>Actinomycetota</taxon>
        <taxon>Actinomycetes</taxon>
        <taxon>Streptosporangiales</taxon>
        <taxon>Streptosporangiaceae</taxon>
        <taxon>Streptosporangium</taxon>
    </lineage>
</organism>
<name>A0A7W7S3Y0_9ACTN</name>
<proteinExistence type="predicted"/>
<dbReference type="Pfam" id="PF13577">
    <property type="entry name" value="SnoaL_4"/>
    <property type="match status" value="1"/>
</dbReference>
<keyword evidence="3" id="KW-1185">Reference proteome</keyword>
<feature type="domain" description="SnoaL-like" evidence="1">
    <location>
        <begin position="4"/>
        <end position="123"/>
    </location>
</feature>
<dbReference type="Proteomes" id="UP000534286">
    <property type="component" value="Unassembled WGS sequence"/>
</dbReference>
<dbReference type="SUPFAM" id="SSF54427">
    <property type="entry name" value="NTF2-like"/>
    <property type="match status" value="1"/>
</dbReference>
<dbReference type="Gene3D" id="3.10.450.50">
    <property type="match status" value="1"/>
</dbReference>
<accession>A0A7W7S3Y0</accession>
<comment type="caution">
    <text evidence="2">The sequence shown here is derived from an EMBL/GenBank/DDBJ whole genome shotgun (WGS) entry which is preliminary data.</text>
</comment>
<dbReference type="RefSeq" id="WP_184759269.1">
    <property type="nucleotide sequence ID" value="NZ_BAABEK010000085.1"/>
</dbReference>
<evidence type="ECO:0000259" key="1">
    <source>
        <dbReference type="Pfam" id="PF13577"/>
    </source>
</evidence>
<reference evidence="2 3" key="1">
    <citation type="submission" date="2020-08" db="EMBL/GenBank/DDBJ databases">
        <title>Sequencing the genomes of 1000 actinobacteria strains.</title>
        <authorList>
            <person name="Klenk H.-P."/>
        </authorList>
    </citation>
    <scope>NUCLEOTIDE SEQUENCE [LARGE SCALE GENOMIC DNA]</scope>
    <source>
        <strain evidence="2 3">DSM 43023</strain>
    </source>
</reference>
<evidence type="ECO:0000313" key="2">
    <source>
        <dbReference type="EMBL" id="MBB4943446.1"/>
    </source>
</evidence>
<sequence length="137" mass="14622">MTLTAEDRTAIAELISLHGHLFDGGELDRMHELFTTDVTYDVTDIGGVSIEGVAALRDAALAMGELNPVGHHVTNIVLTEFADGQVHARSKGIGIRSDGTCASVTYEDTISRSDQGWRISHRKVLARRTPLGAPAGA</sequence>
<evidence type="ECO:0000313" key="3">
    <source>
        <dbReference type="Proteomes" id="UP000534286"/>
    </source>
</evidence>
<dbReference type="InterPro" id="IPR032710">
    <property type="entry name" value="NTF2-like_dom_sf"/>
</dbReference>
<dbReference type="EMBL" id="JACHJU010000005">
    <property type="protein sequence ID" value="MBB4943446.1"/>
    <property type="molecule type" value="Genomic_DNA"/>
</dbReference>
<protein>
    <recommendedName>
        <fullName evidence="1">SnoaL-like domain-containing protein</fullName>
    </recommendedName>
</protein>
<dbReference type="AlphaFoldDB" id="A0A7W7S3Y0"/>